<sequence>MKYVANAIFQLIRSAPEFRGRNRILKNLLPFVNEVESFYGPKLAVRAGDTTFEASFFARYGNELVEIIENLPEDGVFIEFGANTGVFSLVAARHLSNGHVISIEPNPYVFRDLVKSKSINHANNMTTFNFSIGEESTIVPFTFDETHTGKGHIENTKEYADCSIVLINADEFAKLVPNVSEREVLCKVDTEGSELTILKALKSCGLIDCIYKFYIEIDDRYLSAHGHTVDDVYRFMSGCNFKPETTRRGMRHYDEIFVRTRHAEQAD</sequence>
<dbReference type="GO" id="GO:0008168">
    <property type="term" value="F:methyltransferase activity"/>
    <property type="evidence" value="ECO:0007669"/>
    <property type="project" value="UniProtKB-KW"/>
</dbReference>
<organism evidence="2 3">
    <name type="scientific">Sulfitobacter sediminis</name>
    <dbReference type="NCBI Taxonomy" id="3234186"/>
    <lineage>
        <taxon>Bacteria</taxon>
        <taxon>Pseudomonadati</taxon>
        <taxon>Pseudomonadota</taxon>
        <taxon>Alphaproteobacteria</taxon>
        <taxon>Rhodobacterales</taxon>
        <taxon>Roseobacteraceae</taxon>
        <taxon>Sulfitobacter</taxon>
    </lineage>
</organism>
<name>A0ABV3RMX9_9RHOB</name>
<reference evidence="2 3" key="1">
    <citation type="submission" date="2024-07" db="EMBL/GenBank/DDBJ databases">
        <title>Marimonas sp.nov., isolated from tidal-flat sediment.</title>
        <authorList>
            <person name="Jayan J.N."/>
            <person name="Lee S.S."/>
        </authorList>
    </citation>
    <scope>NUCLEOTIDE SEQUENCE [LARGE SCALE GENOMIC DNA]</scope>
    <source>
        <strain evidence="2 3">MJW-29</strain>
    </source>
</reference>
<dbReference type="InterPro" id="IPR006342">
    <property type="entry name" value="FkbM_mtfrase"/>
</dbReference>
<dbReference type="RefSeq" id="WP_367878042.1">
    <property type="nucleotide sequence ID" value="NZ_JBFNXX010000008.1"/>
</dbReference>
<dbReference type="InterPro" id="IPR052514">
    <property type="entry name" value="SAM-dependent_MTase"/>
</dbReference>
<dbReference type="GO" id="GO:0032259">
    <property type="term" value="P:methylation"/>
    <property type="evidence" value="ECO:0007669"/>
    <property type="project" value="UniProtKB-KW"/>
</dbReference>
<dbReference type="SUPFAM" id="SSF53335">
    <property type="entry name" value="S-adenosyl-L-methionine-dependent methyltransferases"/>
    <property type="match status" value="1"/>
</dbReference>
<dbReference type="Gene3D" id="3.40.50.150">
    <property type="entry name" value="Vaccinia Virus protein VP39"/>
    <property type="match status" value="1"/>
</dbReference>
<evidence type="ECO:0000259" key="1">
    <source>
        <dbReference type="Pfam" id="PF05050"/>
    </source>
</evidence>
<keyword evidence="2" id="KW-0808">Transferase</keyword>
<proteinExistence type="predicted"/>
<dbReference type="Pfam" id="PF05050">
    <property type="entry name" value="Methyltransf_21"/>
    <property type="match status" value="1"/>
</dbReference>
<protein>
    <submittedName>
        <fullName evidence="2">FkbM family methyltransferase</fullName>
    </submittedName>
</protein>
<dbReference type="EMBL" id="JBFNXX010000008">
    <property type="protein sequence ID" value="MEW9920337.1"/>
    <property type="molecule type" value="Genomic_DNA"/>
</dbReference>
<dbReference type="Proteomes" id="UP001556098">
    <property type="component" value="Unassembled WGS sequence"/>
</dbReference>
<feature type="domain" description="Methyltransferase FkbM" evidence="1">
    <location>
        <begin position="80"/>
        <end position="242"/>
    </location>
</feature>
<dbReference type="NCBIfam" id="TIGR01444">
    <property type="entry name" value="fkbM_fam"/>
    <property type="match status" value="1"/>
</dbReference>
<gene>
    <name evidence="2" type="ORF">AB2B41_12030</name>
</gene>
<accession>A0ABV3RMX9</accession>
<keyword evidence="2" id="KW-0489">Methyltransferase</keyword>
<keyword evidence="3" id="KW-1185">Reference proteome</keyword>
<dbReference type="InterPro" id="IPR029063">
    <property type="entry name" value="SAM-dependent_MTases_sf"/>
</dbReference>
<dbReference type="PANTHER" id="PTHR34203:SF15">
    <property type="entry name" value="SLL1173 PROTEIN"/>
    <property type="match status" value="1"/>
</dbReference>
<comment type="caution">
    <text evidence="2">The sequence shown here is derived from an EMBL/GenBank/DDBJ whole genome shotgun (WGS) entry which is preliminary data.</text>
</comment>
<dbReference type="PANTHER" id="PTHR34203">
    <property type="entry name" value="METHYLTRANSFERASE, FKBM FAMILY PROTEIN"/>
    <property type="match status" value="1"/>
</dbReference>
<evidence type="ECO:0000313" key="3">
    <source>
        <dbReference type="Proteomes" id="UP001556098"/>
    </source>
</evidence>
<evidence type="ECO:0000313" key="2">
    <source>
        <dbReference type="EMBL" id="MEW9920337.1"/>
    </source>
</evidence>